<feature type="transmembrane region" description="Helical" evidence="2">
    <location>
        <begin position="381"/>
        <end position="400"/>
    </location>
</feature>
<evidence type="ECO:0000256" key="1">
    <source>
        <dbReference type="SAM" id="Coils"/>
    </source>
</evidence>
<feature type="transmembrane region" description="Helical" evidence="2">
    <location>
        <begin position="304"/>
        <end position="322"/>
    </location>
</feature>
<feature type="transmembrane region" description="Helical" evidence="2">
    <location>
        <begin position="468"/>
        <end position="489"/>
    </location>
</feature>
<feature type="transmembrane region" description="Helical" evidence="2">
    <location>
        <begin position="438"/>
        <end position="456"/>
    </location>
</feature>
<organism evidence="3 4">
    <name type="scientific">Priestia aryabhattai</name>
    <name type="common">Bacillus aryabhattai</name>
    <dbReference type="NCBI Taxonomy" id="412384"/>
    <lineage>
        <taxon>Bacteria</taxon>
        <taxon>Bacillati</taxon>
        <taxon>Bacillota</taxon>
        <taxon>Bacilli</taxon>
        <taxon>Bacillales</taxon>
        <taxon>Bacillaceae</taxon>
        <taxon>Priestia</taxon>
    </lineage>
</organism>
<keyword evidence="2" id="KW-0472">Membrane</keyword>
<accession>A0AAX6NBE4</accession>
<feature type="transmembrane region" description="Helical" evidence="2">
    <location>
        <begin position="152"/>
        <end position="173"/>
    </location>
</feature>
<dbReference type="PANTHER" id="PTHR38434:SF1">
    <property type="entry name" value="BLL2549 PROTEIN"/>
    <property type="match status" value="1"/>
</dbReference>
<feature type="transmembrane region" description="Helical" evidence="2">
    <location>
        <begin position="95"/>
        <end position="115"/>
    </location>
</feature>
<proteinExistence type="predicted"/>
<dbReference type="PANTHER" id="PTHR38434">
    <property type="entry name" value="BLL2549 PROTEIN"/>
    <property type="match status" value="1"/>
</dbReference>
<feature type="transmembrane region" description="Helical" evidence="2">
    <location>
        <begin position="70"/>
        <end position="89"/>
    </location>
</feature>
<feature type="transmembrane region" description="Helical" evidence="2">
    <location>
        <begin position="127"/>
        <end position="146"/>
    </location>
</feature>
<dbReference type="RefSeq" id="WP_316910450.1">
    <property type="nucleotide sequence ID" value="NZ_JAPTGD010000002.1"/>
</dbReference>
<evidence type="ECO:0000256" key="2">
    <source>
        <dbReference type="SAM" id="Phobius"/>
    </source>
</evidence>
<dbReference type="Proteomes" id="UP001269400">
    <property type="component" value="Unassembled WGS sequence"/>
</dbReference>
<feature type="transmembrane region" description="Helical" evidence="2">
    <location>
        <begin position="180"/>
        <end position="198"/>
    </location>
</feature>
<reference evidence="3" key="1">
    <citation type="journal article" date="2022" name="J Environ Chem Eng">
        <title>Biodegradation of petroleum oil using a constructed nonpathogenic and heavy metal-tolerant bacterial consortium isolated from marine sponges.</title>
        <authorList>
            <person name="Dechsakulwatana C."/>
            <person name="Rungsihiranrut A."/>
            <person name="Muangchinda C."/>
            <person name="Ningthoujam R."/>
            <person name="Klankeo P."/>
            <person name="Pinyakong O."/>
        </authorList>
    </citation>
    <scope>NUCLEOTIDE SEQUENCE</scope>
    <source>
        <strain evidence="3">TL01-2</strain>
    </source>
</reference>
<gene>
    <name evidence="3" type="ORF">O0Q50_18765</name>
</gene>
<evidence type="ECO:0000313" key="3">
    <source>
        <dbReference type="EMBL" id="MDU9693221.1"/>
    </source>
</evidence>
<keyword evidence="2" id="KW-1133">Transmembrane helix</keyword>
<sequence length="550" mass="62065">MSDQIYKLSKRIRKIEEELIELKRELRKTKIKGETVDASNKEQILDDIVKYQRSPNQKDRKGLEQIAGEWLPRVFIFVFILGVIWAFMAASERGWINPAIRVAIGFVLSGILYWLGKRQYSKTKNNLSIVLMGGGIVLYIVSVFAGNVLYDLIPYVFTMFLLALGIAGGVWVSRKYKSQSLLAIVGIGAYFYPFLFAGKHSNENVFYIYQMLVFVGLAFEALKRKFVAVWNIAVYSLLFTILLFLTIGDGELSILTLLVILLQQIFIISCTFGADSLLTKGVYIPAITAGAFSIFLLGNCLYESHSLAMYIFLFLMTVIYLLLSTIKRNVHIELKNIFFVFSMFYLLLLVIELVSKGSVIAIILTLQAFVMYYVSQKRKSLIGTIGSFLILFSVILGLFIVHSKHLSLELIIAWILSISFFLVIYARKEKSVTLPKQLINAVSPYIASLLLLVFLSKCSGYITISKSYVITNTGLSVSWIVFVALMYGAYTYFKDGVWKSIGLVLLIVTLAKAILIDLAIFDIAWRAMLFIVLGIVGLLISKVFYNKKGK</sequence>
<feature type="transmembrane region" description="Helical" evidence="2">
    <location>
        <begin position="357"/>
        <end position="374"/>
    </location>
</feature>
<evidence type="ECO:0000313" key="4">
    <source>
        <dbReference type="Proteomes" id="UP001269400"/>
    </source>
</evidence>
<dbReference type="AlphaFoldDB" id="A0AAX6NBE4"/>
<feature type="transmembrane region" description="Helical" evidence="2">
    <location>
        <begin position="204"/>
        <end position="222"/>
    </location>
</feature>
<comment type="caution">
    <text evidence="3">The sequence shown here is derived from an EMBL/GenBank/DDBJ whole genome shotgun (WGS) entry which is preliminary data.</text>
</comment>
<dbReference type="Pfam" id="PF10101">
    <property type="entry name" value="DUF2339"/>
    <property type="match status" value="1"/>
</dbReference>
<feature type="transmembrane region" description="Helical" evidence="2">
    <location>
        <begin position="527"/>
        <end position="545"/>
    </location>
</feature>
<name>A0AAX6NBE4_PRIAR</name>
<feature type="transmembrane region" description="Helical" evidence="2">
    <location>
        <begin position="229"/>
        <end position="248"/>
    </location>
</feature>
<keyword evidence="1" id="KW-0175">Coiled coil</keyword>
<feature type="transmembrane region" description="Helical" evidence="2">
    <location>
        <begin position="501"/>
        <end position="521"/>
    </location>
</feature>
<feature type="transmembrane region" description="Helical" evidence="2">
    <location>
        <begin position="254"/>
        <end position="274"/>
    </location>
</feature>
<protein>
    <submittedName>
        <fullName evidence="3">DUF2339 domain-containing protein</fullName>
    </submittedName>
</protein>
<dbReference type="InterPro" id="IPR019286">
    <property type="entry name" value="DUF2339_TM"/>
</dbReference>
<dbReference type="EMBL" id="JAPTGD010000002">
    <property type="protein sequence ID" value="MDU9693221.1"/>
    <property type="molecule type" value="Genomic_DNA"/>
</dbReference>
<feature type="transmembrane region" description="Helical" evidence="2">
    <location>
        <begin position="406"/>
        <end position="426"/>
    </location>
</feature>
<reference evidence="3" key="2">
    <citation type="submission" date="2022-12" db="EMBL/GenBank/DDBJ databases">
        <authorList>
            <person name="Dechsakulwatana C."/>
            <person name="Rungsihiranrut A."/>
            <person name="Muangchinda C."/>
            <person name="Ningthoujam R."/>
            <person name="Klankeo P."/>
            <person name="Pinyakong O."/>
        </authorList>
    </citation>
    <scope>NUCLEOTIDE SEQUENCE</scope>
    <source>
        <strain evidence="3">TL01-2</strain>
    </source>
</reference>
<keyword evidence="2" id="KW-0812">Transmembrane</keyword>
<feature type="transmembrane region" description="Helical" evidence="2">
    <location>
        <begin position="281"/>
        <end position="298"/>
    </location>
</feature>
<feature type="coiled-coil region" evidence="1">
    <location>
        <begin position="5"/>
        <end position="32"/>
    </location>
</feature>
<feature type="transmembrane region" description="Helical" evidence="2">
    <location>
        <begin position="334"/>
        <end position="351"/>
    </location>
</feature>